<name>A0A0L6VL55_9BASI</name>
<evidence type="ECO:0000313" key="2">
    <source>
        <dbReference type="Proteomes" id="UP000037035"/>
    </source>
</evidence>
<protein>
    <submittedName>
        <fullName evidence="1">Uncharacterized protein</fullName>
    </submittedName>
</protein>
<dbReference type="VEuPathDB" id="FungiDB:VP01_1391g1"/>
<accession>A0A0L6VL55</accession>
<comment type="caution">
    <text evidence="1">The sequence shown here is derived from an EMBL/GenBank/DDBJ whole genome shotgun (WGS) entry which is preliminary data.</text>
</comment>
<organism evidence="1 2">
    <name type="scientific">Puccinia sorghi</name>
    <dbReference type="NCBI Taxonomy" id="27349"/>
    <lineage>
        <taxon>Eukaryota</taxon>
        <taxon>Fungi</taxon>
        <taxon>Dikarya</taxon>
        <taxon>Basidiomycota</taxon>
        <taxon>Pucciniomycotina</taxon>
        <taxon>Pucciniomycetes</taxon>
        <taxon>Pucciniales</taxon>
        <taxon>Pucciniaceae</taxon>
        <taxon>Puccinia</taxon>
    </lineage>
</organism>
<sequence length="117" mass="13312">MRIAWSLLLHTDRHTRCCHRILLSLDIERPSRPGIGCSQCLAVVWTPSLDMINRCIRCITLGLTQYIIDLEKIPFASGVRGANRKIASQLRHLIHSDTTLSCKAKESFLHCRPLGEY</sequence>
<gene>
    <name evidence="1" type="ORF">VP01_1391g1</name>
</gene>
<dbReference type="Proteomes" id="UP000037035">
    <property type="component" value="Unassembled WGS sequence"/>
</dbReference>
<keyword evidence="2" id="KW-1185">Reference proteome</keyword>
<dbReference type="EMBL" id="LAVV01004354">
    <property type="protein sequence ID" value="KNZ61503.1"/>
    <property type="molecule type" value="Genomic_DNA"/>
</dbReference>
<dbReference type="AlphaFoldDB" id="A0A0L6VL55"/>
<reference evidence="1 2" key="1">
    <citation type="submission" date="2015-08" db="EMBL/GenBank/DDBJ databases">
        <title>Next Generation Sequencing and Analysis of the Genome of Puccinia sorghi L Schw, the Causal Agent of Maize Common Rust.</title>
        <authorList>
            <person name="Rochi L."/>
            <person name="Burguener G."/>
            <person name="Darino M."/>
            <person name="Turjanski A."/>
            <person name="Kreff E."/>
            <person name="Dieguez M.J."/>
            <person name="Sacco F."/>
        </authorList>
    </citation>
    <scope>NUCLEOTIDE SEQUENCE [LARGE SCALE GENOMIC DNA]</scope>
    <source>
        <strain evidence="1 2">RO10H11247</strain>
    </source>
</reference>
<evidence type="ECO:0000313" key="1">
    <source>
        <dbReference type="EMBL" id="KNZ61503.1"/>
    </source>
</evidence>
<proteinExistence type="predicted"/>